<evidence type="ECO:0000313" key="2">
    <source>
        <dbReference type="EMBL" id="ADU29159.1"/>
    </source>
</evidence>
<dbReference type="HOGENOM" id="CLU_184222_1_0_9"/>
<feature type="region of interest" description="Disordered" evidence="1">
    <location>
        <begin position="1"/>
        <end position="29"/>
    </location>
</feature>
<sequence length="83" mass="9778">MAKSKAKKQRERLVREGRRNPESSRSPFVFTDMRVRKTKTKKDHLYQHKHKNHHSQDGSDGFFYASLIDYKNGMHGMSGCLIR</sequence>
<dbReference type="AlphaFoldDB" id="E6U1B2"/>
<protein>
    <submittedName>
        <fullName evidence="2">Uncharacterized protein</fullName>
    </submittedName>
</protein>
<name>E6U1B2_EVAC2</name>
<organism evidence="2 3">
    <name type="scientific">Evansella cellulosilytica (strain ATCC 21833 / DSM 2522 / FERM P-1141 / JCM 9156 / N-4)</name>
    <name type="common">Bacillus cellulosilyticus</name>
    <dbReference type="NCBI Taxonomy" id="649639"/>
    <lineage>
        <taxon>Bacteria</taxon>
        <taxon>Bacillati</taxon>
        <taxon>Bacillota</taxon>
        <taxon>Bacilli</taxon>
        <taxon>Bacillales</taxon>
        <taxon>Bacillaceae</taxon>
        <taxon>Evansella</taxon>
    </lineage>
</organism>
<dbReference type="Proteomes" id="UP000001401">
    <property type="component" value="Chromosome"/>
</dbReference>
<dbReference type="KEGG" id="bco:Bcell_0883"/>
<dbReference type="OrthoDB" id="2365803at2"/>
<feature type="compositionally biased region" description="Basic and acidic residues" evidence="1">
    <location>
        <begin position="11"/>
        <end position="22"/>
    </location>
</feature>
<dbReference type="STRING" id="649639.Bcell_0883"/>
<dbReference type="EMBL" id="CP002394">
    <property type="protein sequence ID" value="ADU29159.1"/>
    <property type="molecule type" value="Genomic_DNA"/>
</dbReference>
<gene>
    <name evidence="2" type="ordered locus">Bcell_0883</name>
</gene>
<reference evidence="2 3" key="1">
    <citation type="submission" date="2010-12" db="EMBL/GenBank/DDBJ databases">
        <title>Complete sequence of Bacillus cellulosilyticus DSM 2522.</title>
        <authorList>
            <consortium name="US DOE Joint Genome Institute"/>
            <person name="Lucas S."/>
            <person name="Copeland A."/>
            <person name="Lapidus A."/>
            <person name="Cheng J.-F."/>
            <person name="Bruce D."/>
            <person name="Goodwin L."/>
            <person name="Pitluck S."/>
            <person name="Chertkov O."/>
            <person name="Detter J.C."/>
            <person name="Han C."/>
            <person name="Tapia R."/>
            <person name="Land M."/>
            <person name="Hauser L."/>
            <person name="Jeffries C."/>
            <person name="Kyrpides N."/>
            <person name="Ivanova N."/>
            <person name="Mikhailova N."/>
            <person name="Brumm P."/>
            <person name="Mead D."/>
            <person name="Woyke T."/>
        </authorList>
    </citation>
    <scope>NUCLEOTIDE SEQUENCE [LARGE SCALE GENOMIC DNA]</scope>
    <source>
        <strain evidence="3">ATCC 21833 / DSM 2522 / FERM P-1141 / JCM 9156 / N-4</strain>
    </source>
</reference>
<dbReference type="eggNOG" id="ENOG50331HF">
    <property type="taxonomic scope" value="Bacteria"/>
</dbReference>
<evidence type="ECO:0000313" key="3">
    <source>
        <dbReference type="Proteomes" id="UP000001401"/>
    </source>
</evidence>
<feature type="compositionally biased region" description="Basic residues" evidence="1">
    <location>
        <begin position="1"/>
        <end position="10"/>
    </location>
</feature>
<proteinExistence type="predicted"/>
<dbReference type="RefSeq" id="WP_013487500.1">
    <property type="nucleotide sequence ID" value="NC_014829.1"/>
</dbReference>
<accession>E6U1B2</accession>
<evidence type="ECO:0000256" key="1">
    <source>
        <dbReference type="SAM" id="MobiDB-lite"/>
    </source>
</evidence>
<keyword evidence="3" id="KW-1185">Reference proteome</keyword>